<feature type="compositionally biased region" description="Polar residues" evidence="1">
    <location>
        <begin position="10"/>
        <end position="25"/>
    </location>
</feature>
<dbReference type="RefSeq" id="XP_070320326.1">
    <property type="nucleotide sequence ID" value="XM_070464225.1"/>
</dbReference>
<reference evidence="3" key="1">
    <citation type="submission" date="2025-08" db="UniProtKB">
        <authorList>
            <consortium name="RefSeq"/>
        </authorList>
    </citation>
    <scope>IDENTIFICATION</scope>
    <source>
        <tissue evidence="3">Tongue muscle</tissue>
    </source>
</reference>
<organism evidence="2 3">
    <name type="scientific">Odocoileus virginianus</name>
    <name type="common">White-tailed deer</name>
    <dbReference type="NCBI Taxonomy" id="9874"/>
    <lineage>
        <taxon>Eukaryota</taxon>
        <taxon>Metazoa</taxon>
        <taxon>Chordata</taxon>
        <taxon>Craniata</taxon>
        <taxon>Vertebrata</taxon>
        <taxon>Euteleostomi</taxon>
        <taxon>Mammalia</taxon>
        <taxon>Eutheria</taxon>
        <taxon>Laurasiatheria</taxon>
        <taxon>Artiodactyla</taxon>
        <taxon>Ruminantia</taxon>
        <taxon>Pecora</taxon>
        <taxon>Cervidae</taxon>
        <taxon>Odocoileinae</taxon>
        <taxon>Odocoileus</taxon>
    </lineage>
</organism>
<proteinExistence type="predicted"/>
<dbReference type="GeneID" id="110125170"/>
<keyword evidence="2" id="KW-1185">Reference proteome</keyword>
<evidence type="ECO:0000256" key="1">
    <source>
        <dbReference type="SAM" id="MobiDB-lite"/>
    </source>
</evidence>
<sequence length="87" mass="9779">MRSRGAPAPQASSGTGRVPSSQKEAWQQPAPIPREDRARALRLPPARPRNTASTLLARIWTQKTSVSRKYSHLSNPVIYMHSKLTRY</sequence>
<feature type="region of interest" description="Disordered" evidence="1">
    <location>
        <begin position="1"/>
        <end position="49"/>
    </location>
</feature>
<protein>
    <submittedName>
        <fullName evidence="3">Uncharacterized protein</fullName>
    </submittedName>
</protein>
<evidence type="ECO:0000313" key="3">
    <source>
        <dbReference type="RefSeq" id="XP_070320326.1"/>
    </source>
</evidence>
<gene>
    <name evidence="3" type="primary">LOC110125170</name>
</gene>
<evidence type="ECO:0000313" key="2">
    <source>
        <dbReference type="Proteomes" id="UP001652640"/>
    </source>
</evidence>
<name>A0ABM4HXN1_ODOVR</name>
<dbReference type="Proteomes" id="UP001652640">
    <property type="component" value="Unplaced"/>
</dbReference>
<accession>A0ABM4HXN1</accession>